<dbReference type="Proteomes" id="UP000007382">
    <property type="component" value="Chromosome"/>
</dbReference>
<evidence type="ECO:0000313" key="3">
    <source>
        <dbReference type="Proteomes" id="UP000007382"/>
    </source>
</evidence>
<evidence type="ECO:0000259" key="1">
    <source>
        <dbReference type="Pfam" id="PF01878"/>
    </source>
</evidence>
<dbReference type="SUPFAM" id="SSF88697">
    <property type="entry name" value="PUA domain-like"/>
    <property type="match status" value="1"/>
</dbReference>
<proteinExistence type="predicted"/>
<dbReference type="InterPro" id="IPR015947">
    <property type="entry name" value="PUA-like_sf"/>
</dbReference>
<dbReference type="InterPro" id="IPR002740">
    <property type="entry name" value="EVE_domain"/>
</dbReference>
<dbReference type="CDD" id="cd21132">
    <property type="entry name" value="EVE-like"/>
    <property type="match status" value="1"/>
</dbReference>
<dbReference type="KEGG" id="lfc:LFE_1620"/>
<dbReference type="Pfam" id="PF01878">
    <property type="entry name" value="EVE"/>
    <property type="match status" value="1"/>
</dbReference>
<dbReference type="eggNOG" id="COG1673">
    <property type="taxonomic scope" value="Bacteria"/>
</dbReference>
<dbReference type="AlphaFoldDB" id="I0IPV3"/>
<sequence>MCHGKAAPLHRMRVGDWLVYYSPKTETNEREPLQMFTAIGRIIGENIYQYPMSHDFLPFRRDVEYLKCRPVHIHSLIANLSFIRDTEHWGYPFRTGHIEMTEEDFLLIAKAMEVKLDG</sequence>
<reference evidence="3" key="2">
    <citation type="submission" date="2012-03" db="EMBL/GenBank/DDBJ databases">
        <title>The complete genome sequence of the pioneer microbe on fresh volcanic deposit, Leptospirillum ferrooxidans strain C2-3.</title>
        <authorList>
            <person name="Fujimura R."/>
            <person name="Sato Y."/>
            <person name="Nishizawa T."/>
            <person name="Nanba K."/>
            <person name="Oshima K."/>
            <person name="Hattori M."/>
            <person name="Kamijo T."/>
            <person name="Ohta H."/>
        </authorList>
    </citation>
    <scope>NUCLEOTIDE SEQUENCE [LARGE SCALE GENOMIC DNA]</scope>
    <source>
        <strain evidence="3">C2-3</strain>
    </source>
</reference>
<dbReference type="HOGENOM" id="CLU_117727_0_0_0"/>
<keyword evidence="3" id="KW-1185">Reference proteome</keyword>
<organism evidence="2 3">
    <name type="scientific">Leptospirillum ferrooxidans (strain C2-3)</name>
    <dbReference type="NCBI Taxonomy" id="1162668"/>
    <lineage>
        <taxon>Bacteria</taxon>
        <taxon>Pseudomonadati</taxon>
        <taxon>Nitrospirota</taxon>
        <taxon>Nitrospiria</taxon>
        <taxon>Nitrospirales</taxon>
        <taxon>Nitrospiraceae</taxon>
        <taxon>Leptospirillum</taxon>
    </lineage>
</organism>
<dbReference type="Gene3D" id="3.10.590.10">
    <property type="entry name" value="ph1033 like domains"/>
    <property type="match status" value="1"/>
</dbReference>
<dbReference type="STRING" id="1162668.LFE_1620"/>
<dbReference type="PATRIC" id="fig|1162668.3.peg.1931"/>
<protein>
    <recommendedName>
        <fullName evidence="1">EVE domain-containing protein</fullName>
    </recommendedName>
</protein>
<reference evidence="2 3" key="1">
    <citation type="journal article" date="2012" name="J. Bacteriol.">
        <title>Complete Genome Sequence of Leptospirillum ferrooxidans Strain C2-3, Isolated from a Fresh Volcanic Ash Deposit on the Island of Miyake, Japan.</title>
        <authorList>
            <person name="Fujimura R."/>
            <person name="Sato Y."/>
            <person name="Nishizawa T."/>
            <person name="Oshima K."/>
            <person name="Kim S.-W."/>
            <person name="Hattori M."/>
            <person name="Kamijo T."/>
            <person name="Ohta H."/>
        </authorList>
    </citation>
    <scope>NUCLEOTIDE SEQUENCE [LARGE SCALE GENOMIC DNA]</scope>
    <source>
        <strain evidence="2 3">C2-3</strain>
    </source>
</reference>
<gene>
    <name evidence="2" type="ordered locus">LFE_1620</name>
</gene>
<name>I0IPV3_LEPFC</name>
<evidence type="ECO:0000313" key="2">
    <source>
        <dbReference type="EMBL" id="BAM07302.1"/>
    </source>
</evidence>
<accession>I0IPV3</accession>
<dbReference type="NCBIfam" id="NF002616">
    <property type="entry name" value="PRK02268.1-2"/>
    <property type="match status" value="1"/>
</dbReference>
<dbReference type="EMBL" id="AP012342">
    <property type="protein sequence ID" value="BAM07302.1"/>
    <property type="molecule type" value="Genomic_DNA"/>
</dbReference>
<feature type="domain" description="EVE" evidence="1">
    <location>
        <begin position="2"/>
        <end position="110"/>
    </location>
</feature>